<dbReference type="PANTHER" id="PTHR47356:SF2">
    <property type="entry name" value="FAD-BINDING DOMAIN-CONTAINING PROTEIN-RELATED"/>
    <property type="match status" value="1"/>
</dbReference>
<accession>A0ABY0H1C7</accession>
<comment type="caution">
    <text evidence="2">The sequence shown here is derived from an EMBL/GenBank/DDBJ whole genome shotgun (WGS) entry which is preliminary data.</text>
</comment>
<name>A0ABY0H1C7_9PEZI</name>
<reference evidence="2 3" key="1">
    <citation type="submission" date="2018-06" db="EMBL/GenBank/DDBJ databases">
        <title>Complete Genomes of Monosporascus.</title>
        <authorList>
            <person name="Robinson A.J."/>
            <person name="Natvig D.O."/>
        </authorList>
    </citation>
    <scope>NUCLEOTIDE SEQUENCE [LARGE SCALE GENOMIC DNA]</scope>
    <source>
        <strain evidence="2 3">CBS 609.92</strain>
    </source>
</reference>
<proteinExistence type="predicted"/>
<gene>
    <name evidence="2" type="ORF">DL762_006670</name>
</gene>
<evidence type="ECO:0000256" key="1">
    <source>
        <dbReference type="ARBA" id="ARBA00001974"/>
    </source>
</evidence>
<dbReference type="PANTHER" id="PTHR47356">
    <property type="entry name" value="FAD-DEPENDENT MONOOXYGENASE ASQG-RELATED"/>
    <property type="match status" value="1"/>
</dbReference>
<evidence type="ECO:0000313" key="3">
    <source>
        <dbReference type="Proteomes" id="UP000294003"/>
    </source>
</evidence>
<keyword evidence="3" id="KW-1185">Reference proteome</keyword>
<comment type="cofactor">
    <cofactor evidence="1">
        <name>FAD</name>
        <dbReference type="ChEBI" id="CHEBI:57692"/>
    </cofactor>
</comment>
<dbReference type="InterPro" id="IPR050562">
    <property type="entry name" value="FAD_mOase_fung"/>
</dbReference>
<dbReference type="EMBL" id="QJNS01000220">
    <property type="protein sequence ID" value="RYO82314.1"/>
    <property type="molecule type" value="Genomic_DNA"/>
</dbReference>
<dbReference type="Proteomes" id="UP000294003">
    <property type="component" value="Unassembled WGS sequence"/>
</dbReference>
<evidence type="ECO:0000313" key="2">
    <source>
        <dbReference type="EMBL" id="RYO82314.1"/>
    </source>
</evidence>
<sequence length="182" mass="21647">MRRLALKQSPTAKVDEERSFLTTYRCRDRAWFFLYEELERPTRERHRYSKEDAARYAERWNILAITDKLKVKDLYHAALKGTLVDLQEGPLDVFSWDRLVLDLARLVTGLHRLLHGHPKGHVVDCDAIKAAFEEFQRVREKELHELQQSSATLTRLQAWATWQVWLIERWILPSLRLDKVLI</sequence>
<organism evidence="2 3">
    <name type="scientific">Monosporascus cannonballus</name>
    <dbReference type="NCBI Taxonomy" id="155416"/>
    <lineage>
        <taxon>Eukaryota</taxon>
        <taxon>Fungi</taxon>
        <taxon>Dikarya</taxon>
        <taxon>Ascomycota</taxon>
        <taxon>Pezizomycotina</taxon>
        <taxon>Sordariomycetes</taxon>
        <taxon>Xylariomycetidae</taxon>
        <taxon>Xylariales</taxon>
        <taxon>Xylariales incertae sedis</taxon>
        <taxon>Monosporascus</taxon>
    </lineage>
</organism>
<protein>
    <submittedName>
        <fullName evidence="2">Uncharacterized protein</fullName>
    </submittedName>
</protein>